<dbReference type="SUPFAM" id="SSF143800">
    <property type="entry name" value="L28p-like"/>
    <property type="match status" value="1"/>
</dbReference>
<feature type="binding site" evidence="8">
    <location>
        <position position="37"/>
    </location>
    <ligand>
        <name>Zn(2+)</name>
        <dbReference type="ChEBI" id="CHEBI:29105"/>
    </ligand>
</feature>
<feature type="binding site" evidence="8">
    <location>
        <position position="16"/>
    </location>
    <ligand>
        <name>Zn(2+)</name>
        <dbReference type="ChEBI" id="CHEBI:29105"/>
    </ligand>
</feature>
<comment type="cofactor">
    <cofactor evidence="8">
        <name>Zn(2+)</name>
        <dbReference type="ChEBI" id="CHEBI:29105"/>
    </cofactor>
    <text evidence="8">Binds 1 zinc ion per subunit.</text>
</comment>
<dbReference type="GO" id="GO:0019843">
    <property type="term" value="F:rRNA binding"/>
    <property type="evidence" value="ECO:0007669"/>
    <property type="project" value="UniProtKB-KW"/>
</dbReference>
<proteinExistence type="inferred from homology"/>
<evidence type="ECO:0000313" key="9">
    <source>
        <dbReference type="EMBL" id="RWU26621.1"/>
    </source>
</evidence>
<protein>
    <recommendedName>
        <fullName evidence="7 8">Large ribosomal subunit protein bL31</fullName>
    </recommendedName>
</protein>
<dbReference type="GO" id="GO:0003735">
    <property type="term" value="F:structural constituent of ribosome"/>
    <property type="evidence" value="ECO:0007669"/>
    <property type="project" value="InterPro"/>
</dbReference>
<gene>
    <name evidence="8" type="primary">rpmE</name>
    <name evidence="9" type="ORF">DM813_01980</name>
</gene>
<evidence type="ECO:0000313" key="10">
    <source>
        <dbReference type="Proteomes" id="UP000288983"/>
    </source>
</evidence>
<comment type="similarity">
    <text evidence="1 8">Belongs to the bacterial ribosomal protein bL31 family. Type A subfamily.</text>
</comment>
<dbReference type="PANTHER" id="PTHR33280">
    <property type="entry name" value="50S RIBOSOMAL PROTEIN L31, CHLOROPLASTIC"/>
    <property type="match status" value="1"/>
</dbReference>
<dbReference type="GO" id="GO:0006412">
    <property type="term" value="P:translation"/>
    <property type="evidence" value="ECO:0007669"/>
    <property type="project" value="UniProtKB-UniRule"/>
</dbReference>
<evidence type="ECO:0000256" key="2">
    <source>
        <dbReference type="ARBA" id="ARBA00011838"/>
    </source>
</evidence>
<dbReference type="GO" id="GO:1990904">
    <property type="term" value="C:ribonucleoprotein complex"/>
    <property type="evidence" value="ECO:0007669"/>
    <property type="project" value="UniProtKB-KW"/>
</dbReference>
<evidence type="ECO:0000256" key="7">
    <source>
        <dbReference type="ARBA" id="ARBA00035687"/>
    </source>
</evidence>
<dbReference type="GO" id="GO:0046872">
    <property type="term" value="F:metal ion binding"/>
    <property type="evidence" value="ECO:0007669"/>
    <property type="project" value="UniProtKB-KW"/>
</dbReference>
<reference evidence="9 10" key="1">
    <citation type="submission" date="2018-06" db="EMBL/GenBank/DDBJ databases">
        <title>Bacteria isolated from soil of Wuhan.</title>
        <authorList>
            <person name="Wei X."/>
            <person name="Chunhua H."/>
        </authorList>
    </citation>
    <scope>NUCLEOTIDE SEQUENCE [LARGE SCALE GENOMIC DNA]</scope>
    <source>
        <strain evidence="10">xwS2</strain>
    </source>
</reference>
<feature type="binding site" evidence="8">
    <location>
        <position position="18"/>
    </location>
    <ligand>
        <name>Zn(2+)</name>
        <dbReference type="ChEBI" id="CHEBI:29105"/>
    </ligand>
</feature>
<evidence type="ECO:0000256" key="3">
    <source>
        <dbReference type="ARBA" id="ARBA00022730"/>
    </source>
</evidence>
<dbReference type="PROSITE" id="PS01143">
    <property type="entry name" value="RIBOSOMAL_L31"/>
    <property type="match status" value="1"/>
</dbReference>
<evidence type="ECO:0000256" key="4">
    <source>
        <dbReference type="ARBA" id="ARBA00022884"/>
    </source>
</evidence>
<accession>A0A443ZYV7</accession>
<dbReference type="OrthoDB" id="9803251at2"/>
<comment type="subunit">
    <text evidence="2 8">Part of the 50S ribosomal subunit.</text>
</comment>
<comment type="function">
    <text evidence="8">Binds the 23S rRNA.</text>
</comment>
<evidence type="ECO:0000256" key="8">
    <source>
        <dbReference type="HAMAP-Rule" id="MF_00501"/>
    </source>
</evidence>
<dbReference type="GO" id="GO:0005840">
    <property type="term" value="C:ribosome"/>
    <property type="evidence" value="ECO:0007669"/>
    <property type="project" value="UniProtKB-KW"/>
</dbReference>
<dbReference type="Pfam" id="PF01197">
    <property type="entry name" value="Ribosomal_L31"/>
    <property type="match status" value="1"/>
</dbReference>
<dbReference type="NCBIfam" id="TIGR00105">
    <property type="entry name" value="L31"/>
    <property type="match status" value="1"/>
</dbReference>
<keyword evidence="3 8" id="KW-0699">rRNA-binding</keyword>
<dbReference type="InterPro" id="IPR034704">
    <property type="entry name" value="Ribosomal_bL28/bL31-like_sf"/>
</dbReference>
<organism evidence="9 10">
    <name type="scientific">Pseudomonas alkylphenolica</name>
    <dbReference type="NCBI Taxonomy" id="237609"/>
    <lineage>
        <taxon>Bacteria</taxon>
        <taxon>Pseudomonadati</taxon>
        <taxon>Pseudomonadota</taxon>
        <taxon>Gammaproteobacteria</taxon>
        <taxon>Pseudomonadales</taxon>
        <taxon>Pseudomonadaceae</taxon>
        <taxon>Pseudomonas</taxon>
    </lineage>
</organism>
<dbReference type="Proteomes" id="UP000288983">
    <property type="component" value="Unassembled WGS sequence"/>
</dbReference>
<evidence type="ECO:0000256" key="6">
    <source>
        <dbReference type="ARBA" id="ARBA00023274"/>
    </source>
</evidence>
<dbReference type="InterPro" id="IPR002150">
    <property type="entry name" value="Ribosomal_bL31"/>
</dbReference>
<comment type="caution">
    <text evidence="9">The sequence shown here is derived from an EMBL/GenBank/DDBJ whole genome shotgun (WGS) entry which is preliminary data.</text>
</comment>
<dbReference type="HAMAP" id="MF_00501">
    <property type="entry name" value="Ribosomal_bL31_1"/>
    <property type="match status" value="1"/>
</dbReference>
<dbReference type="PANTHER" id="PTHR33280:SF6">
    <property type="entry name" value="LARGE RIBOSOMAL SUBUNIT PROTEIN BL31A"/>
    <property type="match status" value="1"/>
</dbReference>
<keyword evidence="6 8" id="KW-0687">Ribonucleoprotein</keyword>
<dbReference type="NCBIfam" id="NF000612">
    <property type="entry name" value="PRK00019.1"/>
    <property type="match status" value="1"/>
</dbReference>
<dbReference type="EMBL" id="QJRG01000033">
    <property type="protein sequence ID" value="RWU26621.1"/>
    <property type="molecule type" value="Genomic_DNA"/>
</dbReference>
<evidence type="ECO:0000256" key="1">
    <source>
        <dbReference type="ARBA" id="ARBA00009296"/>
    </source>
</evidence>
<dbReference type="InterPro" id="IPR042105">
    <property type="entry name" value="Ribosomal_bL31_sf"/>
</dbReference>
<feature type="binding site" evidence="8">
    <location>
        <position position="40"/>
    </location>
    <ligand>
        <name>Zn(2+)</name>
        <dbReference type="ChEBI" id="CHEBI:29105"/>
    </ligand>
</feature>
<keyword evidence="4 8" id="KW-0694">RNA-binding</keyword>
<dbReference type="Gene3D" id="4.10.830.30">
    <property type="entry name" value="Ribosomal protein L31"/>
    <property type="match status" value="1"/>
</dbReference>
<keyword evidence="8" id="KW-0862">Zinc</keyword>
<sequence>MKPEIHPNYEVVAVTCSCGNSFETRSTLCAPLGTDVCNECHPFYTGKQKVLDTGGRVQKFADRFGMFGAKK</sequence>
<dbReference type="STRING" id="237609.PSAKL28_49790"/>
<name>A0A443ZYV7_9PSED</name>
<dbReference type="RefSeq" id="WP_128321752.1">
    <property type="nucleotide sequence ID" value="NZ_JADUCM010000020.1"/>
</dbReference>
<evidence type="ECO:0000256" key="5">
    <source>
        <dbReference type="ARBA" id="ARBA00022980"/>
    </source>
</evidence>
<dbReference type="PRINTS" id="PR01249">
    <property type="entry name" value="RIBOSOMALL31"/>
</dbReference>
<dbReference type="AlphaFoldDB" id="A0A443ZYV7"/>
<dbReference type="InterPro" id="IPR027491">
    <property type="entry name" value="Ribosomal_bL31_A"/>
</dbReference>
<keyword evidence="8" id="KW-0479">Metal-binding</keyword>
<keyword evidence="5 8" id="KW-0689">Ribosomal protein</keyword>